<evidence type="ECO:0000313" key="1">
    <source>
        <dbReference type="EMBL" id="SMC11499.1"/>
    </source>
</evidence>
<keyword evidence="2" id="KW-1185">Reference proteome</keyword>
<evidence type="ECO:0000313" key="2">
    <source>
        <dbReference type="Proteomes" id="UP000193224"/>
    </source>
</evidence>
<dbReference type="Proteomes" id="UP000193224">
    <property type="component" value="Unassembled WGS sequence"/>
</dbReference>
<accession>A0A1X7BQM7</accession>
<reference evidence="1 2" key="1">
    <citation type="submission" date="2017-03" db="EMBL/GenBank/DDBJ databases">
        <authorList>
            <person name="Afonso C.L."/>
            <person name="Miller P.J."/>
            <person name="Scott M.A."/>
            <person name="Spackman E."/>
            <person name="Goraichik I."/>
            <person name="Dimitrov K.M."/>
            <person name="Suarez D.L."/>
            <person name="Swayne D.E."/>
        </authorList>
    </citation>
    <scope>NUCLEOTIDE SEQUENCE [LARGE SCALE GENOMIC DNA]</scope>
    <source>
        <strain evidence="1 2">CECT 7745</strain>
    </source>
</reference>
<protein>
    <submittedName>
        <fullName evidence="1">Uncharacterized protein</fullName>
    </submittedName>
</protein>
<dbReference type="RefSeq" id="WP_139836321.1">
    <property type="nucleotide sequence ID" value="NZ_FWXB01000003.1"/>
</dbReference>
<proteinExistence type="predicted"/>
<name>A0A1X7BQM7_9RHOB</name>
<organism evidence="1 2">
    <name type="scientific">Roseovarius aestuarii</name>
    <dbReference type="NCBI Taxonomy" id="475083"/>
    <lineage>
        <taxon>Bacteria</taxon>
        <taxon>Pseudomonadati</taxon>
        <taxon>Pseudomonadota</taxon>
        <taxon>Alphaproteobacteria</taxon>
        <taxon>Rhodobacterales</taxon>
        <taxon>Roseobacteraceae</taxon>
        <taxon>Roseovarius</taxon>
    </lineage>
</organism>
<gene>
    <name evidence="1" type="ORF">ROA7745_01312</name>
</gene>
<sequence>MCGYLNGMVSLNNFFQVFLLALIFSVGANGVVMASNDVLHQKNCIHTSVDETPLAHDHSGHADHAEASNDAAPEHDHNTCMMHACSAVVCEVHGAFAAPIFLSAVLTVTEQPLTPLGLAESFLRPPNT</sequence>
<dbReference type="AlphaFoldDB" id="A0A1X7BQM7"/>
<dbReference type="OrthoDB" id="7745532at2"/>
<dbReference type="EMBL" id="FWXB01000003">
    <property type="protein sequence ID" value="SMC11499.1"/>
    <property type="molecule type" value="Genomic_DNA"/>
</dbReference>